<keyword evidence="4 9" id="KW-0378">Hydrolase</keyword>
<sequence length="454" mass="52748">MFNQSFIWGAATASYQIEGGAYDDGKGLSVWDMFTKVEGKVYNMDHGDVACDSYHKLEEDVAILKELGVKAYRFSISWPRVLPNGIGEVNAKGLDYYSRFVDALLEAGIEPYVTLFHWDYPYELYKKGQWLNEASSDWFAEYTKVMVDCLGDRVKYWMTLNEPQCFIGLGYFSGVHAPGHHYSVFDIIRMSHNTLLAHGKSLKVIKDAQPNASVGFAFVANAVVPKSLEQADVDAARDFMFNRYEKTENKDNYDFTFDNDYWYDPIMLGKYPDWVTKMYRDYLPEEKQLKADFELISQKVDFIGLNLYQGPEVEADGPYVKVSKQKPGEPFTALNWLVSEGIMYWGTKFMYERYQTPIFITENGLSNKDWVALDGKVHDEGRIDFLDRYLRQLDKSHQEGNDIRGYFQWSLLDNFEWAEGYKERFGLVHVDFETGKRTPKASYYWYKNLITNKS</sequence>
<dbReference type="PRINTS" id="PR00131">
    <property type="entry name" value="GLHYDRLASE1"/>
</dbReference>
<dbReference type="GO" id="GO:0008422">
    <property type="term" value="F:beta-glucosidase activity"/>
    <property type="evidence" value="ECO:0007669"/>
    <property type="project" value="UniProtKB-EC"/>
</dbReference>
<proteinExistence type="inferred from homology"/>
<keyword evidence="6" id="KW-0119">Carbohydrate metabolism</keyword>
<dbReference type="GO" id="GO:0030245">
    <property type="term" value="P:cellulose catabolic process"/>
    <property type="evidence" value="ECO:0007669"/>
    <property type="project" value="UniProtKB-KW"/>
</dbReference>
<comment type="catalytic activity">
    <reaction evidence="1">
        <text>Hydrolysis of terminal, non-reducing beta-D-glucosyl residues with release of beta-D-glucose.</text>
        <dbReference type="EC" id="3.2.1.21"/>
    </reaction>
</comment>
<comment type="similarity">
    <text evidence="2">Belongs to the glycosyl hydrolase 1 family.</text>
</comment>
<dbReference type="NCBIfam" id="TIGR03356">
    <property type="entry name" value="BGL"/>
    <property type="match status" value="1"/>
</dbReference>
<evidence type="ECO:0000256" key="8">
    <source>
        <dbReference type="ARBA" id="ARBA00023326"/>
    </source>
</evidence>
<name>A0A060DG03_9ZZZZ</name>
<dbReference type="PANTHER" id="PTHR10353:SF36">
    <property type="entry name" value="LP05116P"/>
    <property type="match status" value="1"/>
</dbReference>
<dbReference type="PROSITE" id="PS00572">
    <property type="entry name" value="GLYCOSYL_HYDROL_F1_1"/>
    <property type="match status" value="1"/>
</dbReference>
<organism evidence="9">
    <name type="scientific">uncultured organism</name>
    <dbReference type="NCBI Taxonomy" id="155900"/>
    <lineage>
        <taxon>unclassified sequences</taxon>
        <taxon>environmental samples</taxon>
    </lineage>
</organism>
<dbReference type="InterPro" id="IPR033132">
    <property type="entry name" value="GH_1_N_CS"/>
</dbReference>
<keyword evidence="8" id="KW-0624">Polysaccharide degradation</keyword>
<evidence type="ECO:0000256" key="7">
    <source>
        <dbReference type="ARBA" id="ARBA00023295"/>
    </source>
</evidence>
<dbReference type="PROSITE" id="PS00653">
    <property type="entry name" value="GLYCOSYL_HYDROL_F1_2"/>
    <property type="match status" value="1"/>
</dbReference>
<dbReference type="InterPro" id="IPR001360">
    <property type="entry name" value="Glyco_hydro_1"/>
</dbReference>
<dbReference type="Gene3D" id="3.20.20.80">
    <property type="entry name" value="Glycosidases"/>
    <property type="match status" value="1"/>
</dbReference>
<dbReference type="EMBL" id="KJ790256">
    <property type="protein sequence ID" value="AIB09474.1"/>
    <property type="molecule type" value="Genomic_DNA"/>
</dbReference>
<dbReference type="EC" id="3.2.1.21" evidence="3"/>
<dbReference type="InterPro" id="IPR018120">
    <property type="entry name" value="Glyco_hydro_1_AS"/>
</dbReference>
<dbReference type="AlphaFoldDB" id="A0A060DG03"/>
<reference evidence="9" key="1">
    <citation type="journal article" date="2014" name="Microb. Cell Fact.">
        <title>Discovery of novel enzymes with industrial potential from a cold and alkaline environment by a combination of functional metagenomics and culturing.</title>
        <authorList>
            <person name="Vester J.K."/>
            <person name="Glaring M.A."/>
            <person name="Stougaard P."/>
        </authorList>
    </citation>
    <scope>NUCLEOTIDE SEQUENCE</scope>
</reference>
<evidence type="ECO:0000313" key="9">
    <source>
        <dbReference type="EMBL" id="AIB09474.1"/>
    </source>
</evidence>
<evidence type="ECO:0000256" key="3">
    <source>
        <dbReference type="ARBA" id="ARBA00012744"/>
    </source>
</evidence>
<evidence type="ECO:0000256" key="2">
    <source>
        <dbReference type="ARBA" id="ARBA00010838"/>
    </source>
</evidence>
<dbReference type="InterPro" id="IPR017853">
    <property type="entry name" value="GH"/>
</dbReference>
<keyword evidence="5" id="KW-0136">Cellulose degradation</keyword>
<dbReference type="InterPro" id="IPR017736">
    <property type="entry name" value="Glyco_hydro_1_beta-glucosidase"/>
</dbReference>
<dbReference type="Pfam" id="PF00232">
    <property type="entry name" value="Glyco_hydro_1"/>
    <property type="match status" value="1"/>
</dbReference>
<accession>A0A060DG03</accession>
<evidence type="ECO:0000256" key="4">
    <source>
        <dbReference type="ARBA" id="ARBA00022801"/>
    </source>
</evidence>
<evidence type="ECO:0000256" key="5">
    <source>
        <dbReference type="ARBA" id="ARBA00023001"/>
    </source>
</evidence>
<protein>
    <recommendedName>
        <fullName evidence="3">beta-glucosidase</fullName>
        <ecNumber evidence="3">3.2.1.21</ecNumber>
    </recommendedName>
</protein>
<dbReference type="PANTHER" id="PTHR10353">
    <property type="entry name" value="GLYCOSYL HYDROLASE"/>
    <property type="match status" value="1"/>
</dbReference>
<evidence type="ECO:0000256" key="1">
    <source>
        <dbReference type="ARBA" id="ARBA00000448"/>
    </source>
</evidence>
<keyword evidence="7 9" id="KW-0326">Glycosidase</keyword>
<dbReference type="SUPFAM" id="SSF51445">
    <property type="entry name" value="(Trans)glycosidases"/>
    <property type="match status" value="1"/>
</dbReference>
<dbReference type="FunFam" id="3.20.20.80:FF:000004">
    <property type="entry name" value="Beta-glucosidase 6-phospho-beta-glucosidase"/>
    <property type="match status" value="1"/>
</dbReference>
<evidence type="ECO:0000256" key="6">
    <source>
        <dbReference type="ARBA" id="ARBA00023277"/>
    </source>
</evidence>